<evidence type="ECO:0000313" key="2">
    <source>
        <dbReference type="Proteomes" id="UP001458415"/>
    </source>
</evidence>
<protein>
    <recommendedName>
        <fullName evidence="3">PASTA domain-containing protein</fullName>
    </recommendedName>
</protein>
<name>A0ABV1W3X3_9ACTN</name>
<dbReference type="RefSeq" id="WP_244217387.1">
    <property type="nucleotide sequence ID" value="NZ_MUBM01000224.1"/>
</dbReference>
<evidence type="ECO:0000313" key="1">
    <source>
        <dbReference type="EMBL" id="MER6978887.1"/>
    </source>
</evidence>
<evidence type="ECO:0008006" key="3">
    <source>
        <dbReference type="Google" id="ProtNLM"/>
    </source>
</evidence>
<dbReference type="EMBL" id="JBEPCU010000290">
    <property type="protein sequence ID" value="MER6978887.1"/>
    <property type="molecule type" value="Genomic_DNA"/>
</dbReference>
<keyword evidence="2" id="KW-1185">Reference proteome</keyword>
<comment type="caution">
    <text evidence="1">The sequence shown here is derived from an EMBL/GenBank/DDBJ whole genome shotgun (WGS) entry which is preliminary data.</text>
</comment>
<reference evidence="1 2" key="1">
    <citation type="submission" date="2024-06" db="EMBL/GenBank/DDBJ databases">
        <title>The Natural Products Discovery Center: Release of the First 8490 Sequenced Strains for Exploring Actinobacteria Biosynthetic Diversity.</title>
        <authorList>
            <person name="Kalkreuter E."/>
            <person name="Kautsar S.A."/>
            <person name="Yang D."/>
            <person name="Bader C.D."/>
            <person name="Teijaro C.N."/>
            <person name="Fluegel L."/>
            <person name="Davis C.M."/>
            <person name="Simpson J.R."/>
            <person name="Lauterbach L."/>
            <person name="Steele A.D."/>
            <person name="Gui C."/>
            <person name="Meng S."/>
            <person name="Li G."/>
            <person name="Viehrig K."/>
            <person name="Ye F."/>
            <person name="Su P."/>
            <person name="Kiefer A.F."/>
            <person name="Nichols A."/>
            <person name="Cepeda A.J."/>
            <person name="Yan W."/>
            <person name="Fan B."/>
            <person name="Jiang Y."/>
            <person name="Adhikari A."/>
            <person name="Zheng C.-J."/>
            <person name="Schuster L."/>
            <person name="Cowan T.M."/>
            <person name="Smanski M.J."/>
            <person name="Chevrette M.G."/>
            <person name="De Carvalho L.P.S."/>
            <person name="Shen B."/>
        </authorList>
    </citation>
    <scope>NUCLEOTIDE SEQUENCE [LARGE SCALE GENOMIC DNA]</scope>
    <source>
        <strain evidence="1 2">NPDC000634</strain>
    </source>
</reference>
<accession>A0ABV1W3X3</accession>
<gene>
    <name evidence="1" type="ORF">ABT317_18260</name>
</gene>
<organism evidence="1 2">
    <name type="scientific">Streptomyces carpinensis</name>
    <dbReference type="NCBI Taxonomy" id="66369"/>
    <lineage>
        <taxon>Bacteria</taxon>
        <taxon>Bacillati</taxon>
        <taxon>Actinomycetota</taxon>
        <taxon>Actinomycetes</taxon>
        <taxon>Kitasatosporales</taxon>
        <taxon>Streptomycetaceae</taxon>
        <taxon>Streptomyces</taxon>
    </lineage>
</organism>
<sequence length="280" mass="29792">MFRDDQYVWDGPITNISWTQDGIELAAKDILAWLDRRVPHASRTFTGVDVMDIAEWLIEDGFRPDDPGHTVEVIGRAGINGSRSYSANIGQTGDHLRQLAEAGLDFTAIGSKILLLPETFMESVGRLSDADLPDGLEVAEDGDSLVTRWVVAGGSEGSGVIGEAGGVDDYYGLHERYVEQSEITDSASAAESAKARQRASLLVPVFIDTQQVTISPEAAIDVPSLVPGWCLDVTSAGTCRKVAQRLKIMGVKVTESGGSENSAGRESVQVQVAAAGTEAA</sequence>
<dbReference type="Proteomes" id="UP001458415">
    <property type="component" value="Unassembled WGS sequence"/>
</dbReference>
<proteinExistence type="predicted"/>